<dbReference type="Proteomes" id="UP000320591">
    <property type="component" value="Chromosome"/>
</dbReference>
<dbReference type="OrthoDB" id="6688707at2"/>
<feature type="chain" id="PRO_5023145257" evidence="1">
    <location>
        <begin position="22"/>
        <end position="155"/>
    </location>
</feature>
<dbReference type="AlphaFoldDB" id="A0A5B8IBR0"/>
<feature type="signal peptide" evidence="1">
    <location>
        <begin position="1"/>
        <end position="21"/>
    </location>
</feature>
<gene>
    <name evidence="2" type="ORF">Dpoa569_0002988</name>
</gene>
<dbReference type="EMBL" id="CP042220">
    <property type="protein sequence ID" value="QDX31028.1"/>
    <property type="molecule type" value="Genomic_DNA"/>
</dbReference>
<evidence type="ECO:0000313" key="3">
    <source>
        <dbReference type="Proteomes" id="UP000320591"/>
    </source>
</evidence>
<dbReference type="STRING" id="568768.GCA_000406125_00861"/>
<evidence type="ECO:0000256" key="1">
    <source>
        <dbReference type="SAM" id="SignalP"/>
    </source>
</evidence>
<sequence>MKYKHHALLFALSCIATTAQAIPNMWTSGFGMGVSEYIITSPEKVVFNLNCTTNPDNQNVLQHNVIITLPDGRGADSHDEKTVITVVVDSRQFPLPSSLGWRNADNAWERFITALSHAATFDVYVNDQKVGHFNPGLKNTQQELEGIRHCINTAA</sequence>
<accession>A0A5B8IBR0</accession>
<dbReference type="KEGG" id="dic:Dpoa569_0002988"/>
<protein>
    <submittedName>
        <fullName evidence="2">Uncharacterized protein</fullName>
    </submittedName>
</protein>
<keyword evidence="1" id="KW-0732">Signal</keyword>
<organism evidence="2 3">
    <name type="scientific">Dickeya poaceiphila</name>
    <dbReference type="NCBI Taxonomy" id="568768"/>
    <lineage>
        <taxon>Bacteria</taxon>
        <taxon>Pseudomonadati</taxon>
        <taxon>Pseudomonadota</taxon>
        <taxon>Gammaproteobacteria</taxon>
        <taxon>Enterobacterales</taxon>
        <taxon>Pectobacteriaceae</taxon>
        <taxon>Dickeya</taxon>
    </lineage>
</organism>
<keyword evidence="3" id="KW-1185">Reference proteome</keyword>
<evidence type="ECO:0000313" key="2">
    <source>
        <dbReference type="EMBL" id="QDX31028.1"/>
    </source>
</evidence>
<dbReference type="RefSeq" id="WP_050569398.1">
    <property type="nucleotide sequence ID" value="NZ_CM001975.1"/>
</dbReference>
<reference evidence="2 3" key="1">
    <citation type="journal article" date="2019" name="Environ. Microbiol.">
        <title>The phytopathogenic nature of Dickeya aquatica 174/2 and the dynamic early evolution of Dickeya pathogenicity.</title>
        <authorList>
            <person name="Duprey A."/>
            <person name="Taib N."/>
            <person name="Leonard S."/>
            <person name="Garin T."/>
            <person name="Flandrois J.P."/>
            <person name="Nasser W."/>
            <person name="Brochier-Armanet C."/>
            <person name="Reverchon S."/>
        </authorList>
    </citation>
    <scope>NUCLEOTIDE SEQUENCE [LARGE SCALE GENOMIC DNA]</scope>
    <source>
        <strain evidence="2 3">NCPPB 569</strain>
    </source>
</reference>
<proteinExistence type="predicted"/>
<name>A0A5B8IBR0_9GAMM</name>